<evidence type="ECO:0000256" key="3">
    <source>
        <dbReference type="ARBA" id="ARBA00022527"/>
    </source>
</evidence>
<dbReference type="InterPro" id="IPR011009">
    <property type="entry name" value="Kinase-like_dom_sf"/>
</dbReference>
<dbReference type="InterPro" id="IPR031634">
    <property type="entry name" value="PknG_rubred"/>
</dbReference>
<evidence type="ECO:0000313" key="13">
    <source>
        <dbReference type="Proteomes" id="UP000431401"/>
    </source>
</evidence>
<dbReference type="InterPro" id="IPR008271">
    <property type="entry name" value="Ser/Thr_kinase_AS"/>
</dbReference>
<comment type="catalytic activity">
    <reaction evidence="8">
        <text>L-threonyl-[protein] + ATP = O-phospho-L-threonyl-[protein] + ADP + H(+)</text>
        <dbReference type="Rhea" id="RHEA:46608"/>
        <dbReference type="Rhea" id="RHEA-COMP:11060"/>
        <dbReference type="Rhea" id="RHEA-COMP:11605"/>
        <dbReference type="ChEBI" id="CHEBI:15378"/>
        <dbReference type="ChEBI" id="CHEBI:30013"/>
        <dbReference type="ChEBI" id="CHEBI:30616"/>
        <dbReference type="ChEBI" id="CHEBI:61977"/>
        <dbReference type="ChEBI" id="CHEBI:456216"/>
        <dbReference type="EC" id="2.7.11.1"/>
    </reaction>
</comment>
<keyword evidence="4 12" id="KW-0808">Transferase</keyword>
<protein>
    <recommendedName>
        <fullName evidence="2">Serine/threonine-protein kinase PknG</fullName>
        <ecNumber evidence="1">2.7.11.1</ecNumber>
    </recommendedName>
</protein>
<keyword evidence="3" id="KW-0723">Serine/threonine-protein kinase</keyword>
<dbReference type="Gene3D" id="1.10.510.10">
    <property type="entry name" value="Transferase(Phosphotransferase) domain 1"/>
    <property type="match status" value="1"/>
</dbReference>
<keyword evidence="6 12" id="KW-0418">Kinase</keyword>
<reference evidence="12 13" key="1">
    <citation type="submission" date="2019-10" db="EMBL/GenBank/DDBJ databases">
        <title>Nocardia macrotermitis sp. nov. and Nocardia aurantia sp. nov., isolated from the gut of fungus growing-termite Macrotermes natalensis.</title>
        <authorList>
            <person name="Benndorf R."/>
            <person name="Schwitalla J."/>
            <person name="Martin K."/>
            <person name="De Beer W."/>
            <person name="Kaster A.-K."/>
            <person name="Vollmers J."/>
            <person name="Poulsen M."/>
            <person name="Beemelmanns C."/>
        </authorList>
    </citation>
    <scope>NUCLEOTIDE SEQUENCE [LARGE SCALE GENOMIC DNA]</scope>
    <source>
        <strain evidence="12 13">RB56</strain>
    </source>
</reference>
<name>A0A7K0DTU9_9NOCA</name>
<comment type="caution">
    <text evidence="12">The sequence shown here is derived from an EMBL/GenBank/DDBJ whole genome shotgun (WGS) entry which is preliminary data.</text>
</comment>
<evidence type="ECO:0000256" key="7">
    <source>
        <dbReference type="ARBA" id="ARBA00022840"/>
    </source>
</evidence>
<dbReference type="EC" id="2.7.11.1" evidence="1"/>
<dbReference type="GO" id="GO:0005524">
    <property type="term" value="F:ATP binding"/>
    <property type="evidence" value="ECO:0007669"/>
    <property type="project" value="UniProtKB-KW"/>
</dbReference>
<keyword evidence="13" id="KW-1185">Reference proteome</keyword>
<evidence type="ECO:0000256" key="8">
    <source>
        <dbReference type="ARBA" id="ARBA00047899"/>
    </source>
</evidence>
<sequence length="811" mass="87750">MPDQSSDHTVAQAHPWGDRRMRGTEVAANDPTTWVPRYQPDAAAQAHPWSRRVVVDAGPTEHIGRGPAALLAEPAAAVMADMAELFGDAAELLDEDGNSARVTRARAGAWRLGAGLVELPRVPAVSPRAAVLPNPEVPEDKRFCWRCQAPVGRTDGHGPGPVTGECASCHASFNFRPALRPGDLVAEQYEVQGCLAHGGLGWIYLAVDRNVSDRWVVLKGLQNPQDFEAHVVEVAERQFLSEVTHSGIVKIHNFVKHRSVRDGADGYIVMEYVGGRSLKTMLDEHGDHRIPVAEAIAYTMEILPALDYLHSFGLAYNDLKPDNIMVGEDEVKLIDLGAVAAVESYGSIYGTPGYQAPEIIETGPTIASDIYTVGRTLAALVLDLPRDPNGNFLPGLPDPAEQPLLQRYPALYRCLRRATDPDPGRRFPSAYSMHSQLAGVLRAVLAIDTGREHPQASIEFGTMRGDFGVETLIDGTDRMLDGSEAAPELDAFAVAAALPVPLISPDDPSAALLSTLLHSDPRHALDSLRRTADRIVTGTIAEPASFELEGTLTAVRAHLDLGQTMQACALLADLRPKYGADWRIEWFVGIAALIDGHHDRAYRHFDTVQTMLPGEIAPTLALAASAELTLQERADRGATDAADWHAVAVDSYRRVWQINHGVVSAAFGLARRLAADGDLLGAVAVLDRVPSSSRHYAVAHLTGSLLLVSRPVTEITEGDIAAAAARLASLPGELRTVPLRVVVVGAALEWVRAGGQPSRPDASLLGFRFSLPELRRGLETCLRSLARTVPEPAHRYRLVDLANQVRPRTRW</sequence>
<dbReference type="InterPro" id="IPR000719">
    <property type="entry name" value="Prot_kinase_dom"/>
</dbReference>
<dbReference type="CDD" id="cd14014">
    <property type="entry name" value="STKc_PknB_like"/>
    <property type="match status" value="1"/>
</dbReference>
<evidence type="ECO:0000256" key="1">
    <source>
        <dbReference type="ARBA" id="ARBA00012513"/>
    </source>
</evidence>
<dbReference type="PROSITE" id="PS00108">
    <property type="entry name" value="PROTEIN_KINASE_ST"/>
    <property type="match status" value="1"/>
</dbReference>
<keyword evidence="5" id="KW-0547">Nucleotide-binding</keyword>
<dbReference type="GO" id="GO:0004674">
    <property type="term" value="F:protein serine/threonine kinase activity"/>
    <property type="evidence" value="ECO:0007669"/>
    <property type="project" value="UniProtKB-KW"/>
</dbReference>
<keyword evidence="7" id="KW-0067">ATP-binding</keyword>
<evidence type="ECO:0000256" key="9">
    <source>
        <dbReference type="ARBA" id="ARBA00048679"/>
    </source>
</evidence>
<organism evidence="12 13">
    <name type="scientific">Nocardia aurantia</name>
    <dbReference type="NCBI Taxonomy" id="2585199"/>
    <lineage>
        <taxon>Bacteria</taxon>
        <taxon>Bacillati</taxon>
        <taxon>Actinomycetota</taxon>
        <taxon>Actinomycetes</taxon>
        <taxon>Mycobacteriales</taxon>
        <taxon>Nocardiaceae</taxon>
        <taxon>Nocardia</taxon>
    </lineage>
</organism>
<dbReference type="PANTHER" id="PTHR24363">
    <property type="entry name" value="SERINE/THREONINE PROTEIN KINASE"/>
    <property type="match status" value="1"/>
</dbReference>
<dbReference type="SUPFAM" id="SSF56112">
    <property type="entry name" value="Protein kinase-like (PK-like)"/>
    <property type="match status" value="1"/>
</dbReference>
<evidence type="ECO:0000256" key="6">
    <source>
        <dbReference type="ARBA" id="ARBA00022777"/>
    </source>
</evidence>
<feature type="domain" description="Protein kinase" evidence="11">
    <location>
        <begin position="189"/>
        <end position="437"/>
    </location>
</feature>
<dbReference type="Proteomes" id="UP000431401">
    <property type="component" value="Unassembled WGS sequence"/>
</dbReference>
<evidence type="ECO:0000256" key="5">
    <source>
        <dbReference type="ARBA" id="ARBA00022741"/>
    </source>
</evidence>
<dbReference type="Pfam" id="PF16918">
    <property type="entry name" value="PknG_TPR"/>
    <property type="match status" value="1"/>
</dbReference>
<evidence type="ECO:0000259" key="11">
    <source>
        <dbReference type="PROSITE" id="PS50011"/>
    </source>
</evidence>
<evidence type="ECO:0000256" key="4">
    <source>
        <dbReference type="ARBA" id="ARBA00022679"/>
    </source>
</evidence>
<dbReference type="OrthoDB" id="137117at2"/>
<dbReference type="Gene3D" id="1.25.40.10">
    <property type="entry name" value="Tetratricopeptide repeat domain"/>
    <property type="match status" value="2"/>
</dbReference>
<dbReference type="SMART" id="SM00220">
    <property type="entry name" value="S_TKc"/>
    <property type="match status" value="1"/>
</dbReference>
<dbReference type="Gene3D" id="3.30.200.20">
    <property type="entry name" value="Phosphorylase Kinase, domain 1"/>
    <property type="match status" value="1"/>
</dbReference>
<gene>
    <name evidence="12" type="primary">pknG_2</name>
    <name evidence="12" type="ORF">NRB56_38370</name>
</gene>
<evidence type="ECO:0000256" key="10">
    <source>
        <dbReference type="SAM" id="MobiDB-lite"/>
    </source>
</evidence>
<dbReference type="FunFam" id="1.10.510.10:FF:000306">
    <property type="entry name" value="Serine/threonine protein kinase"/>
    <property type="match status" value="1"/>
</dbReference>
<dbReference type="Pfam" id="PF00069">
    <property type="entry name" value="Pkinase"/>
    <property type="match status" value="1"/>
</dbReference>
<dbReference type="EMBL" id="WEGI01000008">
    <property type="protein sequence ID" value="MQY28254.1"/>
    <property type="molecule type" value="Genomic_DNA"/>
</dbReference>
<dbReference type="PROSITE" id="PS50011">
    <property type="entry name" value="PROTEIN_KINASE_DOM"/>
    <property type="match status" value="1"/>
</dbReference>
<proteinExistence type="predicted"/>
<evidence type="ECO:0000313" key="12">
    <source>
        <dbReference type="EMBL" id="MQY28254.1"/>
    </source>
</evidence>
<feature type="region of interest" description="Disordered" evidence="10">
    <location>
        <begin position="1"/>
        <end position="23"/>
    </location>
</feature>
<dbReference type="InterPro" id="IPR031636">
    <property type="entry name" value="PknG_TPR"/>
</dbReference>
<dbReference type="Pfam" id="PF16919">
    <property type="entry name" value="PknG_rubred"/>
    <property type="match status" value="1"/>
</dbReference>
<evidence type="ECO:0000256" key="2">
    <source>
        <dbReference type="ARBA" id="ARBA00014676"/>
    </source>
</evidence>
<dbReference type="PANTHER" id="PTHR24363:SF0">
    <property type="entry name" value="SERINE_THREONINE KINASE LIKE DOMAIN CONTAINING 1"/>
    <property type="match status" value="1"/>
</dbReference>
<accession>A0A7K0DTU9</accession>
<dbReference type="InterPro" id="IPR011990">
    <property type="entry name" value="TPR-like_helical_dom_sf"/>
</dbReference>
<comment type="catalytic activity">
    <reaction evidence="9">
        <text>L-seryl-[protein] + ATP = O-phospho-L-seryl-[protein] + ADP + H(+)</text>
        <dbReference type="Rhea" id="RHEA:17989"/>
        <dbReference type="Rhea" id="RHEA-COMP:9863"/>
        <dbReference type="Rhea" id="RHEA-COMP:11604"/>
        <dbReference type="ChEBI" id="CHEBI:15378"/>
        <dbReference type="ChEBI" id="CHEBI:29999"/>
        <dbReference type="ChEBI" id="CHEBI:30616"/>
        <dbReference type="ChEBI" id="CHEBI:83421"/>
        <dbReference type="ChEBI" id="CHEBI:456216"/>
        <dbReference type="EC" id="2.7.11.1"/>
    </reaction>
</comment>
<dbReference type="AlphaFoldDB" id="A0A7K0DTU9"/>